<proteinExistence type="predicted"/>
<evidence type="ECO:0000313" key="2">
    <source>
        <dbReference type="Proteomes" id="UP001249851"/>
    </source>
</evidence>
<comment type="caution">
    <text evidence="1">The sequence shown here is derived from an EMBL/GenBank/DDBJ whole genome shotgun (WGS) entry which is preliminary data.</text>
</comment>
<organism evidence="1 2">
    <name type="scientific">Acropora cervicornis</name>
    <name type="common">Staghorn coral</name>
    <dbReference type="NCBI Taxonomy" id="6130"/>
    <lineage>
        <taxon>Eukaryota</taxon>
        <taxon>Metazoa</taxon>
        <taxon>Cnidaria</taxon>
        <taxon>Anthozoa</taxon>
        <taxon>Hexacorallia</taxon>
        <taxon>Scleractinia</taxon>
        <taxon>Astrocoeniina</taxon>
        <taxon>Acroporidae</taxon>
        <taxon>Acropora</taxon>
    </lineage>
</organism>
<dbReference type="Proteomes" id="UP001249851">
    <property type="component" value="Unassembled WGS sequence"/>
</dbReference>
<protein>
    <submittedName>
        <fullName evidence="1">Uncharacterized protein</fullName>
    </submittedName>
</protein>
<dbReference type="EMBL" id="JARQWQ010000010">
    <property type="protein sequence ID" value="KAK2569493.1"/>
    <property type="molecule type" value="Genomic_DNA"/>
</dbReference>
<name>A0AAD9VCH8_ACRCE</name>
<evidence type="ECO:0000313" key="1">
    <source>
        <dbReference type="EMBL" id="KAK2569493.1"/>
    </source>
</evidence>
<reference evidence="1" key="1">
    <citation type="journal article" date="2023" name="G3 (Bethesda)">
        <title>Whole genome assembly and annotation of the endangered Caribbean coral Acropora cervicornis.</title>
        <authorList>
            <person name="Selwyn J.D."/>
            <person name="Vollmer S.V."/>
        </authorList>
    </citation>
    <scope>NUCLEOTIDE SEQUENCE</scope>
    <source>
        <strain evidence="1">K2</strain>
    </source>
</reference>
<accession>A0AAD9VCH8</accession>
<dbReference type="AlphaFoldDB" id="A0AAD9VCH8"/>
<reference evidence="1" key="2">
    <citation type="journal article" date="2023" name="Science">
        <title>Genomic signatures of disease resistance in endangered staghorn corals.</title>
        <authorList>
            <person name="Vollmer S.V."/>
            <person name="Selwyn J.D."/>
            <person name="Despard B.A."/>
            <person name="Roesel C.L."/>
        </authorList>
    </citation>
    <scope>NUCLEOTIDE SEQUENCE</scope>
    <source>
        <strain evidence="1">K2</strain>
    </source>
</reference>
<keyword evidence="2" id="KW-1185">Reference proteome</keyword>
<sequence>MKEVKFIQGKLKASKTAKSVEELSELFANLVMQGKLAAATKPFDKESSPRALSISPEMMEEFKLKHPPAVEIKQEDSVLYRT</sequence>
<gene>
    <name evidence="1" type="ORF">P5673_006434</name>
</gene>